<evidence type="ECO:0008006" key="3">
    <source>
        <dbReference type="Google" id="ProtNLM"/>
    </source>
</evidence>
<gene>
    <name evidence="1" type="ORF">CLNEO_19710</name>
</gene>
<accession>A0A136WDG6</accession>
<organism evidence="1 2">
    <name type="scientific">Anaerotignum neopropionicum</name>
    <dbReference type="NCBI Taxonomy" id="36847"/>
    <lineage>
        <taxon>Bacteria</taxon>
        <taxon>Bacillati</taxon>
        <taxon>Bacillota</taxon>
        <taxon>Clostridia</taxon>
        <taxon>Lachnospirales</taxon>
        <taxon>Anaerotignaceae</taxon>
        <taxon>Anaerotignum</taxon>
    </lineage>
</organism>
<dbReference type="Proteomes" id="UP000070539">
    <property type="component" value="Unassembled WGS sequence"/>
</dbReference>
<evidence type="ECO:0000313" key="2">
    <source>
        <dbReference type="Proteomes" id="UP000070539"/>
    </source>
</evidence>
<proteinExistence type="predicted"/>
<name>A0A136WDG6_9FIRM</name>
<dbReference type="EMBL" id="LRVM01000006">
    <property type="protein sequence ID" value="KXL52562.1"/>
    <property type="molecule type" value="Genomic_DNA"/>
</dbReference>
<protein>
    <recommendedName>
        <fullName evidence="3">Outer membrane protein assembly factor BamE</fullName>
    </recommendedName>
</protein>
<dbReference type="OrthoDB" id="2858410at2"/>
<dbReference type="AlphaFoldDB" id="A0A136WDG6"/>
<comment type="caution">
    <text evidence="1">The sequence shown here is derived from an EMBL/GenBank/DDBJ whole genome shotgun (WGS) entry which is preliminary data.</text>
</comment>
<reference evidence="1 2" key="1">
    <citation type="submission" date="2016-01" db="EMBL/GenBank/DDBJ databases">
        <title>Genome sequence of Clostridium neopropionicum X4, DSM-3847.</title>
        <authorList>
            <person name="Poehlein A."/>
            <person name="Beck M.H."/>
            <person name="Bengelsdorf F.R."/>
            <person name="Daniel R."/>
            <person name="Duerre P."/>
        </authorList>
    </citation>
    <scope>NUCLEOTIDE SEQUENCE [LARGE SCALE GENOMIC DNA]</scope>
    <source>
        <strain evidence="1 2">DSM-3847</strain>
    </source>
</reference>
<keyword evidence="2" id="KW-1185">Reference proteome</keyword>
<dbReference type="STRING" id="36847.CLNEO_19710"/>
<sequence>MKEFVWKHKKLTVIGFAILFFFSRNIIIHTFSTEKWEKYPENRVDMVDDLLEKNELLGMTKQEVFLLLGQPTENAYFKTENNMVYYLGPERGLIRIDSEWLVLEIQENRVSKVDICRD</sequence>
<dbReference type="RefSeq" id="WP_066088202.1">
    <property type="nucleotide sequence ID" value="NZ_LRVM01000006.1"/>
</dbReference>
<evidence type="ECO:0000313" key="1">
    <source>
        <dbReference type="EMBL" id="KXL52562.1"/>
    </source>
</evidence>